<keyword evidence="5 8" id="KW-0408">Iron</keyword>
<feature type="domain" description="Gcp-like" evidence="9">
    <location>
        <begin position="46"/>
        <end position="336"/>
    </location>
</feature>
<evidence type="ECO:0000256" key="1">
    <source>
        <dbReference type="ARBA" id="ARBA00022490"/>
    </source>
</evidence>
<evidence type="ECO:0000256" key="4">
    <source>
        <dbReference type="ARBA" id="ARBA00022723"/>
    </source>
</evidence>
<dbReference type="GO" id="GO:0005506">
    <property type="term" value="F:iron ion binding"/>
    <property type="evidence" value="ECO:0007669"/>
    <property type="project" value="UniProtKB-UniRule"/>
</dbReference>
<dbReference type="Gene3D" id="3.30.420.40">
    <property type="match status" value="2"/>
</dbReference>
<feature type="binding site" evidence="8">
    <location>
        <position position="142"/>
    </location>
    <ligand>
        <name>Fe cation</name>
        <dbReference type="ChEBI" id="CHEBI:24875"/>
    </ligand>
</feature>
<keyword evidence="6 8" id="KW-0012">Acyltransferase</keyword>
<evidence type="ECO:0000259" key="9">
    <source>
        <dbReference type="Pfam" id="PF00814"/>
    </source>
</evidence>
<accession>A0A9D1FVD4</accession>
<feature type="binding site" evidence="8">
    <location>
        <begin position="160"/>
        <end position="164"/>
    </location>
    <ligand>
        <name>substrate</name>
    </ligand>
</feature>
<dbReference type="CDD" id="cd24133">
    <property type="entry name" value="ASKHA_NBD_TsaD_bac"/>
    <property type="match status" value="1"/>
</dbReference>
<dbReference type="PROSITE" id="PS01016">
    <property type="entry name" value="GLYCOPROTEASE"/>
    <property type="match status" value="1"/>
</dbReference>
<evidence type="ECO:0000313" key="10">
    <source>
        <dbReference type="EMBL" id="HIS82814.1"/>
    </source>
</evidence>
<keyword evidence="4 8" id="KW-0479">Metal-binding</keyword>
<dbReference type="EC" id="2.3.1.234" evidence="8"/>
<dbReference type="HAMAP" id="MF_01445">
    <property type="entry name" value="TsaD"/>
    <property type="match status" value="1"/>
</dbReference>
<dbReference type="Pfam" id="PF00814">
    <property type="entry name" value="TsaD"/>
    <property type="match status" value="1"/>
</dbReference>
<feature type="binding site" evidence="8">
    <location>
        <position position="210"/>
    </location>
    <ligand>
        <name>substrate</name>
    </ligand>
</feature>
<evidence type="ECO:0000256" key="7">
    <source>
        <dbReference type="ARBA" id="ARBA00048117"/>
    </source>
</evidence>
<dbReference type="SUPFAM" id="SSF53067">
    <property type="entry name" value="Actin-like ATPase domain"/>
    <property type="match status" value="1"/>
</dbReference>
<comment type="cofactor">
    <cofactor evidence="8">
        <name>Fe(2+)</name>
        <dbReference type="ChEBI" id="CHEBI:29033"/>
    </cofactor>
    <text evidence="8">Binds 1 Fe(2+) ion per subunit.</text>
</comment>
<feature type="binding site" evidence="8">
    <location>
        <position position="138"/>
    </location>
    <ligand>
        <name>Fe cation</name>
        <dbReference type="ChEBI" id="CHEBI:24875"/>
    </ligand>
</feature>
<dbReference type="GO" id="GO:0061711">
    <property type="term" value="F:tRNA N(6)-L-threonylcarbamoyladenine synthase activity"/>
    <property type="evidence" value="ECO:0007669"/>
    <property type="project" value="UniProtKB-EC"/>
</dbReference>
<dbReference type="Proteomes" id="UP000824139">
    <property type="component" value="Unassembled WGS sequence"/>
</dbReference>
<name>A0A9D1FVD4_9BACT</name>
<comment type="function">
    <text evidence="8">Required for the formation of a threonylcarbamoyl group on adenosine at position 37 (t(6)A37) in tRNAs that read codons beginning with adenine. Is involved in the transfer of the threonylcarbamoyl moiety of threonylcarbamoyl-AMP (TC-AMP) to the N6 group of A37, together with TsaE and TsaB. TsaD likely plays a direct catalytic role in this reaction.</text>
</comment>
<comment type="caution">
    <text evidence="10">The sequence shown here is derived from an EMBL/GenBank/DDBJ whole genome shotgun (WGS) entry which is preliminary data.</text>
</comment>
<dbReference type="InterPro" id="IPR017861">
    <property type="entry name" value="KAE1/TsaD"/>
</dbReference>
<comment type="catalytic activity">
    <reaction evidence="7 8">
        <text>L-threonylcarbamoyladenylate + adenosine(37) in tRNA = N(6)-L-threonylcarbamoyladenosine(37) in tRNA + AMP + H(+)</text>
        <dbReference type="Rhea" id="RHEA:37059"/>
        <dbReference type="Rhea" id="RHEA-COMP:10162"/>
        <dbReference type="Rhea" id="RHEA-COMP:10163"/>
        <dbReference type="ChEBI" id="CHEBI:15378"/>
        <dbReference type="ChEBI" id="CHEBI:73682"/>
        <dbReference type="ChEBI" id="CHEBI:74411"/>
        <dbReference type="ChEBI" id="CHEBI:74418"/>
        <dbReference type="ChEBI" id="CHEBI:456215"/>
        <dbReference type="EC" id="2.3.1.234"/>
    </reaction>
</comment>
<evidence type="ECO:0000256" key="3">
    <source>
        <dbReference type="ARBA" id="ARBA00022694"/>
    </source>
</evidence>
<reference evidence="10" key="2">
    <citation type="journal article" date="2021" name="PeerJ">
        <title>Extensive microbial diversity within the chicken gut microbiome revealed by metagenomics and culture.</title>
        <authorList>
            <person name="Gilroy R."/>
            <person name="Ravi A."/>
            <person name="Getino M."/>
            <person name="Pursley I."/>
            <person name="Horton D.L."/>
            <person name="Alikhan N.F."/>
            <person name="Baker D."/>
            <person name="Gharbi K."/>
            <person name="Hall N."/>
            <person name="Watson M."/>
            <person name="Adriaenssens E.M."/>
            <person name="Foster-Nyarko E."/>
            <person name="Jarju S."/>
            <person name="Secka A."/>
            <person name="Antonio M."/>
            <person name="Oren A."/>
            <person name="Chaudhuri R.R."/>
            <person name="La Ragione R."/>
            <person name="Hildebrand F."/>
            <person name="Pallen M.J."/>
        </authorList>
    </citation>
    <scope>NUCLEOTIDE SEQUENCE</scope>
    <source>
        <strain evidence="10">CHK152-2994</strain>
    </source>
</reference>
<sequence length="358" mass="39072">MKNIKKTLFSNKEIEIGPESGFDNYIMAIESSCDETACAIVKNGREVIANVVASQIKTHAQYGGVIPEIAAREHMESINIVIDEAFRQAKEKAGIEPEDITAFAGTVGPGLVGCLLVGLNAAKTLALVYDRPFIGVNHLNAHLCGNYLDTELKPPFMALLVSGGHTQIIDVESYSKQTILGETIDDAVGEAYDKVARLIGLPYPGGPRLDKLAQEGNPKAYQLPEGRVDGYNFSFSGLKTAVLRLVKTLKAENNTDELPENIVKDVCASFQERVSKTLSRKLKKAVEERGYKQVVIAGGVAANSEIRKKIFDFEKDGYSVFAPPMKYCTDNAAMVASCAYFNTNTFDDVDVEVFSRVK</sequence>
<feature type="binding site" evidence="8">
    <location>
        <position position="303"/>
    </location>
    <ligand>
        <name>substrate</name>
    </ligand>
</feature>
<comment type="similarity">
    <text evidence="8">Belongs to the KAE1 / TsaD family.</text>
</comment>
<reference evidence="10" key="1">
    <citation type="submission" date="2020-10" db="EMBL/GenBank/DDBJ databases">
        <authorList>
            <person name="Gilroy R."/>
        </authorList>
    </citation>
    <scope>NUCLEOTIDE SEQUENCE</scope>
    <source>
        <strain evidence="10">CHK152-2994</strain>
    </source>
</reference>
<protein>
    <recommendedName>
        <fullName evidence="8">tRNA N6-adenosine threonylcarbamoyltransferase</fullName>
        <ecNumber evidence="8">2.3.1.234</ecNumber>
    </recommendedName>
    <alternativeName>
        <fullName evidence="8">N6-L-threonylcarbamoyladenine synthase</fullName>
        <shortName evidence="8">t(6)A synthase</shortName>
    </alternativeName>
    <alternativeName>
        <fullName evidence="8">t(6)A37 threonylcarbamoyladenosine biosynthesis protein TsaD</fullName>
    </alternativeName>
    <alternativeName>
        <fullName evidence="8">tRNA threonylcarbamoyladenosine biosynthesis protein TsaD</fullName>
    </alternativeName>
</protein>
<feature type="binding site" evidence="8">
    <location>
        <position position="206"/>
    </location>
    <ligand>
        <name>substrate</name>
    </ligand>
</feature>
<dbReference type="EMBL" id="DVJO01000092">
    <property type="protein sequence ID" value="HIS82814.1"/>
    <property type="molecule type" value="Genomic_DNA"/>
</dbReference>
<dbReference type="NCBIfam" id="TIGR03723">
    <property type="entry name" value="T6A_TsaD_YgjD"/>
    <property type="match status" value="1"/>
</dbReference>
<proteinExistence type="inferred from homology"/>
<evidence type="ECO:0000256" key="5">
    <source>
        <dbReference type="ARBA" id="ARBA00023004"/>
    </source>
</evidence>
<keyword evidence="2 8" id="KW-0808">Transferase</keyword>
<gene>
    <name evidence="8 10" type="primary">tsaD</name>
    <name evidence="10" type="ORF">IAD41_04330</name>
</gene>
<dbReference type="PANTHER" id="PTHR11735:SF6">
    <property type="entry name" value="TRNA N6-ADENOSINE THREONYLCARBAMOYLTRANSFERASE, MITOCHONDRIAL"/>
    <property type="match status" value="1"/>
</dbReference>
<comment type="subcellular location">
    <subcellularLocation>
        <location evidence="8">Cytoplasm</location>
    </subcellularLocation>
</comment>
<evidence type="ECO:0000313" key="11">
    <source>
        <dbReference type="Proteomes" id="UP000824139"/>
    </source>
</evidence>
<dbReference type="AlphaFoldDB" id="A0A9D1FVD4"/>
<keyword evidence="3 8" id="KW-0819">tRNA processing</keyword>
<feature type="binding site" evidence="8">
    <location>
        <position position="193"/>
    </location>
    <ligand>
        <name>substrate</name>
    </ligand>
</feature>
<feature type="binding site" evidence="8">
    <location>
        <position position="330"/>
    </location>
    <ligand>
        <name>Fe cation</name>
        <dbReference type="ChEBI" id="CHEBI:24875"/>
    </ligand>
</feature>
<dbReference type="InterPro" id="IPR043129">
    <property type="entry name" value="ATPase_NBD"/>
</dbReference>
<dbReference type="GO" id="GO:0005737">
    <property type="term" value="C:cytoplasm"/>
    <property type="evidence" value="ECO:0007669"/>
    <property type="project" value="UniProtKB-SubCell"/>
</dbReference>
<dbReference type="GO" id="GO:0002949">
    <property type="term" value="P:tRNA threonylcarbamoyladenosine modification"/>
    <property type="evidence" value="ECO:0007669"/>
    <property type="project" value="UniProtKB-UniRule"/>
</dbReference>
<dbReference type="FunFam" id="3.30.420.40:FF:000040">
    <property type="entry name" value="tRNA N6-adenosine threonylcarbamoyltransferase"/>
    <property type="match status" value="1"/>
</dbReference>
<dbReference type="PRINTS" id="PR00789">
    <property type="entry name" value="OSIALOPTASE"/>
</dbReference>
<evidence type="ECO:0000256" key="6">
    <source>
        <dbReference type="ARBA" id="ARBA00023315"/>
    </source>
</evidence>
<evidence type="ECO:0000256" key="8">
    <source>
        <dbReference type="HAMAP-Rule" id="MF_01445"/>
    </source>
</evidence>
<dbReference type="InterPro" id="IPR000905">
    <property type="entry name" value="Gcp-like_dom"/>
</dbReference>
<evidence type="ECO:0000256" key="2">
    <source>
        <dbReference type="ARBA" id="ARBA00022679"/>
    </source>
</evidence>
<dbReference type="InterPro" id="IPR017860">
    <property type="entry name" value="Peptidase_M22_CS"/>
</dbReference>
<dbReference type="InterPro" id="IPR022450">
    <property type="entry name" value="TsaD"/>
</dbReference>
<dbReference type="NCBIfam" id="TIGR00329">
    <property type="entry name" value="gcp_kae1"/>
    <property type="match status" value="1"/>
</dbReference>
<dbReference type="PANTHER" id="PTHR11735">
    <property type="entry name" value="TRNA N6-ADENOSINE THREONYLCARBAMOYLTRANSFERASE"/>
    <property type="match status" value="1"/>
</dbReference>
<organism evidence="10 11">
    <name type="scientific">Candidatus Scatenecus faecavium</name>
    <dbReference type="NCBI Taxonomy" id="2840915"/>
    <lineage>
        <taxon>Bacteria</taxon>
        <taxon>Candidatus Scatenecus</taxon>
    </lineage>
</organism>
<keyword evidence="1 8" id="KW-0963">Cytoplasm</keyword>